<sequence>MKHYEVNFDGLIGPSHHYGGLASGNLASHRNALKTSSPRQAALQGLEKMRTLIRLGYRQGFIPPQPRPALSCLRQLGFSGSDEEVIKQAGSQAPELLSMAYSASSMWAANAATVTPSSDSHDGKLHLTPANLVTTAHRSIEHPYTFAALQRIFHNPAVFSVHPALPATGAFADEGAANHGRLCSEHGQPGTGLFVWGRQRGGDTSDLNFPARQTLEASQAIARQHGVKQAVFLQQNAAAINAGAFHNDVVAVANGPVLFYHEQAYEAESQQAAFAQLRELGEFVPVCVPTAEVSLDEAIRSYLFNSQLLSGPDGDMSRMTLIAPTECQEVEAVAQYLQRLTADDSQPIRHVEFVDVRQSMSNGGGPACLRLRVLLSEKELEAVNPAFMLTEEKIDALQQWVRDHYRDSLHPLELLEPEFMHECHKAMVSLQQWLGCQDLYDGLM</sequence>
<dbReference type="HAMAP" id="MF_01172">
    <property type="entry name" value="AstB"/>
    <property type="match status" value="1"/>
</dbReference>
<dbReference type="EC" id="3.5.3.23" evidence="3 4"/>
<dbReference type="NCBIfam" id="NF009789">
    <property type="entry name" value="PRK13281.1"/>
    <property type="match status" value="1"/>
</dbReference>
<dbReference type="PANTHER" id="PTHR30420">
    <property type="entry name" value="N-SUCCINYLARGININE DIHYDROLASE"/>
    <property type="match status" value="1"/>
</dbReference>
<organism evidence="5 6">
    <name type="scientific">Bacterioplanes sanyensis</name>
    <dbReference type="NCBI Taxonomy" id="1249553"/>
    <lineage>
        <taxon>Bacteria</taxon>
        <taxon>Pseudomonadati</taxon>
        <taxon>Pseudomonadota</taxon>
        <taxon>Gammaproteobacteria</taxon>
        <taxon>Oceanospirillales</taxon>
        <taxon>Oceanospirillaceae</taxon>
        <taxon>Bacterioplanes</taxon>
    </lineage>
</organism>
<comment type="pathway">
    <text evidence="3">Amino-acid degradation; L-arginine degradation via AST pathway; L-glutamate and succinate from L-arginine: step 2/5.</text>
</comment>
<evidence type="ECO:0000313" key="5">
    <source>
        <dbReference type="EMBL" id="ASP37287.1"/>
    </source>
</evidence>
<dbReference type="SUPFAM" id="SSF55909">
    <property type="entry name" value="Pentein"/>
    <property type="match status" value="1"/>
</dbReference>
<dbReference type="EMBL" id="CP022530">
    <property type="protein sequence ID" value="ASP37287.1"/>
    <property type="molecule type" value="Genomic_DNA"/>
</dbReference>
<dbReference type="GO" id="GO:0009015">
    <property type="term" value="F:N-succinylarginine dihydrolase activity"/>
    <property type="evidence" value="ECO:0007669"/>
    <property type="project" value="UniProtKB-UniRule"/>
</dbReference>
<name>A0A222FDW9_9GAMM</name>
<evidence type="ECO:0000256" key="2">
    <source>
        <dbReference type="ARBA" id="ARBA00022801"/>
    </source>
</evidence>
<protein>
    <recommendedName>
        <fullName evidence="3 4">N-succinylarginine dihydrolase</fullName>
        <ecNumber evidence="3 4">3.5.3.23</ecNumber>
    </recommendedName>
</protein>
<dbReference type="GO" id="GO:0019544">
    <property type="term" value="P:L-arginine catabolic process to L-glutamate"/>
    <property type="evidence" value="ECO:0007669"/>
    <property type="project" value="UniProtKB-UniRule"/>
</dbReference>
<keyword evidence="2 3" id="KW-0378">Hydrolase</keyword>
<dbReference type="PANTHER" id="PTHR30420:SF2">
    <property type="entry name" value="N-SUCCINYLARGININE DIHYDROLASE"/>
    <property type="match status" value="1"/>
</dbReference>
<feature type="binding site" evidence="3">
    <location>
        <position position="248"/>
    </location>
    <ligand>
        <name>substrate</name>
    </ligand>
</feature>
<evidence type="ECO:0000313" key="6">
    <source>
        <dbReference type="Proteomes" id="UP000202440"/>
    </source>
</evidence>
<proteinExistence type="inferred from homology"/>
<reference evidence="5 6" key="1">
    <citation type="submission" date="2017-07" db="EMBL/GenBank/DDBJ databases">
        <title>Annotated genome sequence of Bacterioplanes sanyensis isolated from Red Sea.</title>
        <authorList>
            <person name="Rehman Z.U."/>
        </authorList>
    </citation>
    <scope>NUCLEOTIDE SEQUENCE [LARGE SCALE GENOMIC DNA]</scope>
    <source>
        <strain evidence="5 6">NV9</strain>
    </source>
</reference>
<dbReference type="Proteomes" id="UP000202440">
    <property type="component" value="Chromosome"/>
</dbReference>
<comment type="catalytic activity">
    <reaction evidence="3">
        <text>N(2)-succinyl-L-arginine + 2 H2O + 2 H(+) = N(2)-succinyl-L-ornithine + 2 NH4(+) + CO2</text>
        <dbReference type="Rhea" id="RHEA:19533"/>
        <dbReference type="ChEBI" id="CHEBI:15377"/>
        <dbReference type="ChEBI" id="CHEBI:15378"/>
        <dbReference type="ChEBI" id="CHEBI:16526"/>
        <dbReference type="ChEBI" id="CHEBI:28938"/>
        <dbReference type="ChEBI" id="CHEBI:58241"/>
        <dbReference type="ChEBI" id="CHEBI:58514"/>
        <dbReference type="EC" id="3.5.3.23"/>
    </reaction>
</comment>
<feature type="binding site" evidence="3">
    <location>
        <position position="362"/>
    </location>
    <ligand>
        <name>substrate</name>
    </ligand>
</feature>
<feature type="active site" evidence="3">
    <location>
        <position position="246"/>
    </location>
</feature>
<feature type="binding site" evidence="3">
    <location>
        <begin position="137"/>
        <end position="138"/>
    </location>
    <ligand>
        <name>substrate</name>
    </ligand>
</feature>
<comment type="subunit">
    <text evidence="3">Homodimer.</text>
</comment>
<evidence type="ECO:0000256" key="4">
    <source>
        <dbReference type="NCBIfam" id="TIGR03241"/>
    </source>
</evidence>
<feature type="active site" evidence="3">
    <location>
        <position position="174"/>
    </location>
</feature>
<dbReference type="NCBIfam" id="TIGR03241">
    <property type="entry name" value="arg_catab_astB"/>
    <property type="match status" value="1"/>
</dbReference>
<feature type="binding site" evidence="3">
    <location>
        <position position="110"/>
    </location>
    <ligand>
        <name>substrate</name>
    </ligand>
</feature>
<feature type="binding site" evidence="3">
    <location>
        <begin position="19"/>
        <end position="28"/>
    </location>
    <ligand>
        <name>substrate</name>
    </ligand>
</feature>
<dbReference type="Pfam" id="PF04996">
    <property type="entry name" value="AstB"/>
    <property type="match status" value="1"/>
</dbReference>
<keyword evidence="1 3" id="KW-0056">Arginine metabolism</keyword>
<evidence type="ECO:0000256" key="1">
    <source>
        <dbReference type="ARBA" id="ARBA00022503"/>
    </source>
</evidence>
<dbReference type="InterPro" id="IPR007079">
    <property type="entry name" value="SuccinylArg_d-Hdrlase_AstB"/>
</dbReference>
<dbReference type="GO" id="GO:0019545">
    <property type="term" value="P:L-arginine catabolic process to succinate"/>
    <property type="evidence" value="ECO:0007669"/>
    <property type="project" value="UniProtKB-UniRule"/>
</dbReference>
<evidence type="ECO:0000256" key="3">
    <source>
        <dbReference type="HAMAP-Rule" id="MF_01172"/>
    </source>
</evidence>
<gene>
    <name evidence="3 5" type="primary">astB</name>
    <name evidence="5" type="ORF">CHH28_00680</name>
</gene>
<feature type="active site" description="Nucleophile" evidence="3">
    <location>
        <position position="368"/>
    </location>
</feature>
<dbReference type="RefSeq" id="WP_094058505.1">
    <property type="nucleotide sequence ID" value="NZ_CP022530.1"/>
</dbReference>
<dbReference type="UniPathway" id="UPA00185">
    <property type="reaction ID" value="UER00280"/>
</dbReference>
<dbReference type="InterPro" id="IPR037031">
    <property type="entry name" value="AstB_sf"/>
</dbReference>
<dbReference type="Gene3D" id="3.75.10.20">
    <property type="entry name" value="Succinylarginine dihydrolase"/>
    <property type="match status" value="1"/>
</dbReference>
<dbReference type="AlphaFoldDB" id="A0A222FDW9"/>
<dbReference type="OrthoDB" id="248552at2"/>
<dbReference type="KEGG" id="bsan:CHH28_00680"/>
<feature type="binding site" evidence="3">
    <location>
        <position position="212"/>
    </location>
    <ligand>
        <name>substrate</name>
    </ligand>
</feature>
<keyword evidence="6" id="KW-1185">Reference proteome</keyword>
<comment type="function">
    <text evidence="3">Catalyzes the hydrolysis of N(2)-succinylarginine into N(2)-succinylornithine, ammonia and CO(2).</text>
</comment>
<comment type="similarity">
    <text evidence="3">Belongs to the succinylarginine dihydrolase family.</text>
</comment>
<accession>A0A222FDW9</accession>